<dbReference type="EMBL" id="LJQB01000075">
    <property type="protein sequence ID" value="KPW83105.1"/>
    <property type="molecule type" value="Genomic_DNA"/>
</dbReference>
<dbReference type="Proteomes" id="UP000050411">
    <property type="component" value="Unassembled WGS sequence"/>
</dbReference>
<accession>A0A0P9M5C3</accession>
<dbReference type="Gene3D" id="3.30.300.250">
    <property type="match status" value="1"/>
</dbReference>
<evidence type="ECO:0000313" key="2">
    <source>
        <dbReference type="EMBL" id="KPW83105.1"/>
    </source>
</evidence>
<sequence length="148" mass="17056">MPWRYLLKQYRGLIVFFITVVSVFALLQVWHARVAPEESKQERERKLTGMAKYFDIGTPKMLDDSVRLDSVKYKDGTMRISYTLTKQAKSEIDSEEFTKQARVRTIGPSCNEKGLGPFVRSGLIINYKFNDSSDSPISEFQIEKSDCL</sequence>
<gene>
    <name evidence="2" type="ORF">ALO92_04791</name>
</gene>
<protein>
    <submittedName>
        <fullName evidence="2">Uncharacterized protein</fullName>
    </submittedName>
</protein>
<evidence type="ECO:0000256" key="1">
    <source>
        <dbReference type="SAM" id="Phobius"/>
    </source>
</evidence>
<feature type="transmembrane region" description="Helical" evidence="1">
    <location>
        <begin position="12"/>
        <end position="30"/>
    </location>
</feature>
<keyword evidence="1" id="KW-0812">Transmembrane</keyword>
<name>A0A0P9M5C3_9PSED</name>
<keyword evidence="1" id="KW-1133">Transmembrane helix</keyword>
<dbReference type="AlphaFoldDB" id="A0A0P9M5C3"/>
<proteinExistence type="predicted"/>
<dbReference type="PATRIC" id="fig|200452.3.peg.2118"/>
<comment type="caution">
    <text evidence="2">The sequence shown here is derived from an EMBL/GenBank/DDBJ whole genome shotgun (WGS) entry which is preliminary data.</text>
</comment>
<reference evidence="2 3" key="1">
    <citation type="submission" date="2015-09" db="EMBL/GenBank/DDBJ databases">
        <title>Genome announcement of multiple Pseudomonas syringae strains.</title>
        <authorList>
            <person name="Thakur S."/>
            <person name="Wang P.W."/>
            <person name="Gong Y."/>
            <person name="Weir B.S."/>
            <person name="Guttman D.S."/>
        </authorList>
    </citation>
    <scope>NUCLEOTIDE SEQUENCE [LARGE SCALE GENOMIC DNA]</scope>
    <source>
        <strain evidence="2 3">ICMP19117</strain>
    </source>
</reference>
<evidence type="ECO:0000313" key="3">
    <source>
        <dbReference type="Proteomes" id="UP000050411"/>
    </source>
</evidence>
<organism evidence="2 3">
    <name type="scientific">Pseudomonas congelans</name>
    <dbReference type="NCBI Taxonomy" id="200452"/>
    <lineage>
        <taxon>Bacteria</taxon>
        <taxon>Pseudomonadati</taxon>
        <taxon>Pseudomonadota</taxon>
        <taxon>Gammaproteobacteria</taxon>
        <taxon>Pseudomonadales</taxon>
        <taxon>Pseudomonadaceae</taxon>
        <taxon>Pseudomonas</taxon>
    </lineage>
</organism>
<keyword evidence="1" id="KW-0472">Membrane</keyword>